<reference evidence="5 6" key="1">
    <citation type="journal article" date="2020" name="Mol. Biol. Evol.">
        <title>Interspecific Gene Flow and the Evolution of Specialization in Black and White Rhinoceros.</title>
        <authorList>
            <person name="Moodley Y."/>
            <person name="Westbury M.V."/>
            <person name="Russo I.M."/>
            <person name="Gopalakrishnan S."/>
            <person name="Rakotoarivelo A."/>
            <person name="Olsen R.A."/>
            <person name="Prost S."/>
            <person name="Tunstall T."/>
            <person name="Ryder O.A."/>
            <person name="Dalen L."/>
            <person name="Bruford M.W."/>
        </authorList>
    </citation>
    <scope>NUCLEOTIDE SEQUENCE [LARGE SCALE GENOMIC DNA]</scope>
    <source>
        <strain evidence="5">SBR-YM</strain>
        <tissue evidence="5">Skin</tissue>
    </source>
</reference>
<feature type="region of interest" description="Disordered" evidence="4">
    <location>
        <begin position="1185"/>
        <end position="1206"/>
    </location>
</feature>
<dbReference type="GO" id="GO:0005085">
    <property type="term" value="F:guanyl-nucleotide exchange factor activity"/>
    <property type="evidence" value="ECO:0007669"/>
    <property type="project" value="UniProtKB-KW"/>
</dbReference>
<evidence type="ECO:0000256" key="4">
    <source>
        <dbReference type="SAM" id="MobiDB-lite"/>
    </source>
</evidence>
<keyword evidence="2" id="KW-0963">Cytoplasm</keyword>
<feature type="region of interest" description="Disordered" evidence="4">
    <location>
        <begin position="409"/>
        <end position="434"/>
    </location>
</feature>
<evidence type="ECO:0000256" key="2">
    <source>
        <dbReference type="ARBA" id="ARBA00022490"/>
    </source>
</evidence>
<comment type="caution">
    <text evidence="5">The sequence shown here is derived from an EMBL/GenBank/DDBJ whole genome shotgun (WGS) entry which is preliminary data.</text>
</comment>
<keyword evidence="6" id="KW-1185">Reference proteome</keyword>
<feature type="compositionally biased region" description="Low complexity" evidence="4">
    <location>
        <begin position="1043"/>
        <end position="1053"/>
    </location>
</feature>
<protein>
    <submittedName>
        <fullName evidence="5">Uncharacterized protein</fullName>
    </submittedName>
</protein>
<feature type="compositionally biased region" description="Low complexity" evidence="4">
    <location>
        <begin position="838"/>
        <end position="850"/>
    </location>
</feature>
<evidence type="ECO:0000256" key="1">
    <source>
        <dbReference type="ARBA" id="ARBA00004496"/>
    </source>
</evidence>
<accession>A0A7J7FLM2</accession>
<feature type="compositionally biased region" description="Basic and acidic residues" evidence="4">
    <location>
        <begin position="911"/>
        <end position="927"/>
    </location>
</feature>
<feature type="compositionally biased region" description="Basic and acidic residues" evidence="4">
    <location>
        <begin position="1188"/>
        <end position="1199"/>
    </location>
</feature>
<feature type="compositionally biased region" description="Basic and acidic residues" evidence="4">
    <location>
        <begin position="459"/>
        <end position="473"/>
    </location>
</feature>
<sequence length="1221" mass="130885">MLGVVRFLRSLFKTPEPDAHQPGEGEIEDKQLPASAEPEQQGWSQETDHEDFETLSHQSESQSDTKTDPFESASDTESLPGDLTGGLCLPPRGVSMDREAPWGCPDIPTARPPQEQHSTGVPGLVPKEERDVSLDLKEASYKSGSRALPAVAGERKAGHLWDSMASLEQKSLLAGAPHHTEGCSQGATGSYSLQPPKGVTVQDPRWFSVFSLQKSRSESCLGIPGTWPFLLWCCDLCRSWPHIHNRVGETGLPLRGPLDSKAPLGARTKKAGTPGPAVDTDLLCSQPCLDAPYQLPLGTSCLLHTKLCHSDPENIADKGRASPGHYCQHMRTLTTVHSTAGLPLRYPEDPPGKNLVKFGTHLKERTETEQDPRTQNPLHPVPTLLSHLLPASQRRAPYLQNQYKPSALSWKRASQDTPSEYLQPESQLGQDSRSCPVSSCLAEEVVSLRAEEVPMPAECKSERSPEIRPEEPRGSAPNSADVSDKQKHLQDITVEAGNQTSNYTFKYALSEKRKPLARAKFPHHSSYSRSQVWNRAWTGCTRVSECSDAPETTLKSSATDTSKEAEDVMVLDPNCTEIALQGFSEITAATVSQWGDEECDQGPEGGATPLAEGLQLEPKADTSSRGRCTLITVAVEQTGLQATRSKVGPLPETQSCEFLEERPESSRSAGATPSESPRAGKPQTDGNECEPPAARGLGNDAPAAEPGVVQIPQAASEERTLGRRETCSQERDGGVLSTEGSAGEKPPGAGQSPGTGADNGKAASPQHEDAHEARGPPRAPALPPGARPRPFGEASREPGRRLALPGATSLRKGEPSAAAGQGGGAGALGPGRLPPARPAAEALAVASPGPEELHAKGRTAAAGRQGAAGRNGTPPHPVAASASRKMALQGAGEGAAGLREGGHVETPGDLGSRRRSSESCDAKRFKNTEKRLRARLSLAHKPFANFFESKLLEKENTDECSPGSVKGQKERSRLRQSSWRAFLKRKDAEGPKRPSSVSLVPGREMPNPPRPSPPGTNSHCEEQAGDKESYVFRDHWAPPQSPTPLSSSSLVSPDNRRKSEPTIKCTSPQESGRYLPSGIFPAKSWLISPINPRAQQAGISCTLPSSSACCLAYESQGMPCKPMSPKPWSPRPAAWWAEFHYPGRGSAISMVSLGSYHNVDSSSATPERPKTPKARTSLLHSLQTLDQDNQKEARGESGQHHCGLSTAPWLRDLPGSEVSYL</sequence>
<evidence type="ECO:0000313" key="5">
    <source>
        <dbReference type="EMBL" id="KAF5928808.1"/>
    </source>
</evidence>
<dbReference type="PANTHER" id="PTHR47544:SF2">
    <property type="entry name" value="RHO GUANINE NUCLEOTIDE EXCHANGE FACTOR 4"/>
    <property type="match status" value="1"/>
</dbReference>
<name>A0A7J7FLM2_DICBM</name>
<gene>
    <name evidence="5" type="ORF">HPG69_013652</name>
</gene>
<feature type="compositionally biased region" description="Polar residues" evidence="4">
    <location>
        <begin position="415"/>
        <end position="434"/>
    </location>
</feature>
<evidence type="ECO:0000313" key="6">
    <source>
        <dbReference type="Proteomes" id="UP000551758"/>
    </source>
</evidence>
<feature type="compositionally biased region" description="Basic and acidic residues" evidence="4">
    <location>
        <begin position="15"/>
        <end position="31"/>
    </location>
</feature>
<feature type="compositionally biased region" description="Polar residues" evidence="4">
    <location>
        <begin position="666"/>
        <end position="675"/>
    </location>
</feature>
<feature type="compositionally biased region" description="Gly residues" evidence="4">
    <location>
        <begin position="820"/>
        <end position="829"/>
    </location>
</feature>
<feature type="compositionally biased region" description="Basic and acidic residues" evidence="4">
    <location>
        <begin position="1019"/>
        <end position="1036"/>
    </location>
</feature>
<feature type="region of interest" description="Disordered" evidence="4">
    <location>
        <begin position="453"/>
        <end position="488"/>
    </location>
</feature>
<proteinExistence type="predicted"/>
<feature type="region of interest" description="Disordered" evidence="4">
    <location>
        <begin position="640"/>
        <end position="927"/>
    </location>
</feature>
<evidence type="ECO:0000256" key="3">
    <source>
        <dbReference type="ARBA" id="ARBA00022658"/>
    </source>
</evidence>
<comment type="subcellular location">
    <subcellularLocation>
        <location evidence="1">Cytoplasm</location>
    </subcellularLocation>
</comment>
<feature type="compositionally biased region" description="Low complexity" evidence="4">
    <location>
        <begin position="858"/>
        <end position="872"/>
    </location>
</feature>
<dbReference type="Proteomes" id="UP000551758">
    <property type="component" value="Unassembled WGS sequence"/>
</dbReference>
<organism evidence="5 6">
    <name type="scientific">Diceros bicornis minor</name>
    <name type="common">South-central black rhinoceros</name>
    <dbReference type="NCBI Taxonomy" id="77932"/>
    <lineage>
        <taxon>Eukaryota</taxon>
        <taxon>Metazoa</taxon>
        <taxon>Chordata</taxon>
        <taxon>Craniata</taxon>
        <taxon>Vertebrata</taxon>
        <taxon>Euteleostomi</taxon>
        <taxon>Mammalia</taxon>
        <taxon>Eutheria</taxon>
        <taxon>Laurasiatheria</taxon>
        <taxon>Perissodactyla</taxon>
        <taxon>Rhinocerotidae</taxon>
        <taxon>Diceros</taxon>
    </lineage>
</organism>
<feature type="compositionally biased region" description="Pro residues" evidence="4">
    <location>
        <begin position="777"/>
        <end position="787"/>
    </location>
</feature>
<dbReference type="EMBL" id="JACDTQ010000185">
    <property type="protein sequence ID" value="KAF5928808.1"/>
    <property type="molecule type" value="Genomic_DNA"/>
</dbReference>
<feature type="compositionally biased region" description="Basic and acidic residues" evidence="4">
    <location>
        <begin position="766"/>
        <end position="775"/>
    </location>
</feature>
<dbReference type="GO" id="GO:0005737">
    <property type="term" value="C:cytoplasm"/>
    <property type="evidence" value="ECO:0007669"/>
    <property type="project" value="UniProtKB-SubCell"/>
</dbReference>
<keyword evidence="3" id="KW-0344">Guanine-nucleotide releasing factor</keyword>
<feature type="region of interest" description="Disordered" evidence="4">
    <location>
        <begin position="10"/>
        <end position="91"/>
    </location>
</feature>
<feature type="region of interest" description="Disordered" evidence="4">
    <location>
        <begin position="953"/>
        <end position="1070"/>
    </location>
</feature>
<feature type="compositionally biased region" description="Basic and acidic residues" evidence="4">
    <location>
        <begin position="716"/>
        <end position="733"/>
    </location>
</feature>
<dbReference type="AlphaFoldDB" id="A0A7J7FLM2"/>
<dbReference type="PANTHER" id="PTHR47544">
    <property type="entry name" value="RHO GUANINE NUCLEOTIDE EXCHANGE FACTOR 4"/>
    <property type="match status" value="1"/>
</dbReference>